<evidence type="ECO:0000256" key="6">
    <source>
        <dbReference type="ARBA" id="ARBA00023049"/>
    </source>
</evidence>
<dbReference type="Pfam" id="PF20582">
    <property type="entry name" value="UPF0758_N"/>
    <property type="match status" value="1"/>
</dbReference>
<dbReference type="PANTHER" id="PTHR30471">
    <property type="entry name" value="DNA REPAIR PROTEIN RADC"/>
    <property type="match status" value="1"/>
</dbReference>
<dbReference type="InterPro" id="IPR010994">
    <property type="entry name" value="RuvA_2-like"/>
</dbReference>
<reference evidence="9 10" key="1">
    <citation type="submission" date="2021-03" db="EMBL/GenBank/DDBJ databases">
        <title>Genomic Encyclopedia of Type Strains, Phase IV (KMG-IV): sequencing the most valuable type-strain genomes for metagenomic binning, comparative biology and taxonomic classification.</title>
        <authorList>
            <person name="Goeker M."/>
        </authorList>
    </citation>
    <scope>NUCLEOTIDE SEQUENCE [LARGE SCALE GENOMIC DNA]</scope>
    <source>
        <strain evidence="9 10">DSM 27512</strain>
    </source>
</reference>
<organism evidence="9 10">
    <name type="scientific">Acetoanaerobium pronyense</name>
    <dbReference type="NCBI Taxonomy" id="1482736"/>
    <lineage>
        <taxon>Bacteria</taxon>
        <taxon>Bacillati</taxon>
        <taxon>Bacillota</taxon>
        <taxon>Clostridia</taxon>
        <taxon>Peptostreptococcales</taxon>
        <taxon>Filifactoraceae</taxon>
        <taxon>Acetoanaerobium</taxon>
    </lineage>
</organism>
<proteinExistence type="inferred from homology"/>
<gene>
    <name evidence="9" type="ORF">J2Z35_001906</name>
</gene>
<evidence type="ECO:0000256" key="5">
    <source>
        <dbReference type="ARBA" id="ARBA00022833"/>
    </source>
</evidence>
<dbReference type="NCBIfam" id="TIGR00608">
    <property type="entry name" value="radc"/>
    <property type="match status" value="1"/>
</dbReference>
<dbReference type="Gene3D" id="1.10.150.20">
    <property type="entry name" value="5' to 3' exonuclease, C-terminal subdomain"/>
    <property type="match status" value="1"/>
</dbReference>
<evidence type="ECO:0000256" key="3">
    <source>
        <dbReference type="ARBA" id="ARBA00022723"/>
    </source>
</evidence>
<evidence type="ECO:0000259" key="8">
    <source>
        <dbReference type="PROSITE" id="PS50249"/>
    </source>
</evidence>
<feature type="domain" description="MPN" evidence="8">
    <location>
        <begin position="106"/>
        <end position="228"/>
    </location>
</feature>
<dbReference type="RefSeq" id="WP_209661162.1">
    <property type="nucleotide sequence ID" value="NZ_JAGGLI010000021.1"/>
</dbReference>
<comment type="caution">
    <text evidence="9">The sequence shown here is derived from an EMBL/GenBank/DDBJ whole genome shotgun (WGS) entry which is preliminary data.</text>
</comment>
<dbReference type="PROSITE" id="PS01302">
    <property type="entry name" value="UPF0758"/>
    <property type="match status" value="1"/>
</dbReference>
<keyword evidence="6" id="KW-0482">Metalloprotease</keyword>
<dbReference type="InterPro" id="IPR020891">
    <property type="entry name" value="UPF0758_CS"/>
</dbReference>
<dbReference type="PROSITE" id="PS50249">
    <property type="entry name" value="MPN"/>
    <property type="match status" value="1"/>
</dbReference>
<dbReference type="InterPro" id="IPR037518">
    <property type="entry name" value="MPN"/>
</dbReference>
<evidence type="ECO:0000313" key="10">
    <source>
        <dbReference type="Proteomes" id="UP001314903"/>
    </source>
</evidence>
<keyword evidence="3" id="KW-0479">Metal-binding</keyword>
<evidence type="ECO:0000256" key="4">
    <source>
        <dbReference type="ARBA" id="ARBA00022801"/>
    </source>
</evidence>
<evidence type="ECO:0000256" key="7">
    <source>
        <dbReference type="RuleBase" id="RU003797"/>
    </source>
</evidence>
<name>A0ABS4KJZ7_9FIRM</name>
<evidence type="ECO:0000256" key="2">
    <source>
        <dbReference type="ARBA" id="ARBA00022670"/>
    </source>
</evidence>
<evidence type="ECO:0000256" key="1">
    <source>
        <dbReference type="ARBA" id="ARBA00010243"/>
    </source>
</evidence>
<dbReference type="PANTHER" id="PTHR30471:SF3">
    <property type="entry name" value="UPF0758 PROTEIN YEES-RELATED"/>
    <property type="match status" value="1"/>
</dbReference>
<protein>
    <submittedName>
        <fullName evidence="9">DNA repair protein RadC</fullName>
    </submittedName>
</protein>
<sequence length="228" mass="25382">MGENIFIRDISEDERPRERLLKKGEKYLSNAELLAIILGTGTKKKSSIDLANEIITTFGGIKYLSNISVEQLSLIKGVGLAKASNIIAALEFGKRVAVASKEEGFKISSPQDVGNIYMDEMMHLKKEIFKIVLLDTKNKIISDKIISEGSLNASIVHPREVFIEAIKKSSNKIILIHNHPSGDIEPSSEDKAITRRLVEAGKIIGIEVLDHVIIGNHKFYSFKEDERL</sequence>
<comment type="similarity">
    <text evidence="1 7">Belongs to the UPF0758 family.</text>
</comment>
<dbReference type="InterPro" id="IPR046778">
    <property type="entry name" value="UPF0758_N"/>
</dbReference>
<dbReference type="InterPro" id="IPR025657">
    <property type="entry name" value="RadC_JAB"/>
</dbReference>
<dbReference type="CDD" id="cd08071">
    <property type="entry name" value="MPN_DUF2466"/>
    <property type="match status" value="1"/>
</dbReference>
<dbReference type="SUPFAM" id="SSF47781">
    <property type="entry name" value="RuvA domain 2-like"/>
    <property type="match status" value="1"/>
</dbReference>
<keyword evidence="4" id="KW-0378">Hydrolase</keyword>
<keyword evidence="5" id="KW-0862">Zinc</keyword>
<dbReference type="EMBL" id="JAGGLI010000021">
    <property type="protein sequence ID" value="MBP2028107.1"/>
    <property type="molecule type" value="Genomic_DNA"/>
</dbReference>
<dbReference type="Pfam" id="PF04002">
    <property type="entry name" value="RadC"/>
    <property type="match status" value="1"/>
</dbReference>
<dbReference type="Proteomes" id="UP001314903">
    <property type="component" value="Unassembled WGS sequence"/>
</dbReference>
<dbReference type="InterPro" id="IPR001405">
    <property type="entry name" value="UPF0758"/>
</dbReference>
<dbReference type="Gene3D" id="3.40.140.10">
    <property type="entry name" value="Cytidine Deaminase, domain 2"/>
    <property type="match status" value="1"/>
</dbReference>
<keyword evidence="10" id="KW-1185">Reference proteome</keyword>
<keyword evidence="2" id="KW-0645">Protease</keyword>
<evidence type="ECO:0000313" key="9">
    <source>
        <dbReference type="EMBL" id="MBP2028107.1"/>
    </source>
</evidence>
<accession>A0ABS4KJZ7</accession>
<dbReference type="NCBIfam" id="NF000642">
    <property type="entry name" value="PRK00024.1"/>
    <property type="match status" value="1"/>
</dbReference>